<dbReference type="AlphaFoldDB" id="A0A2A2AX95"/>
<proteinExistence type="predicted"/>
<name>A0A2A2AX95_9BURK</name>
<dbReference type="EMBL" id="NSJE01000014">
    <property type="protein sequence ID" value="PAT42393.1"/>
    <property type="molecule type" value="Genomic_DNA"/>
</dbReference>
<gene>
    <name evidence="1" type="ORF">CK621_09455</name>
</gene>
<dbReference type="Proteomes" id="UP000218439">
    <property type="component" value="Unassembled WGS sequence"/>
</dbReference>
<evidence type="ECO:0000313" key="1">
    <source>
        <dbReference type="EMBL" id="PAT42393.1"/>
    </source>
</evidence>
<evidence type="ECO:0000313" key="2">
    <source>
        <dbReference type="Proteomes" id="UP000218439"/>
    </source>
</evidence>
<accession>A0A2A2AX95</accession>
<protein>
    <submittedName>
        <fullName evidence="1">Uncharacterized protein</fullName>
    </submittedName>
</protein>
<reference evidence="1 2" key="1">
    <citation type="submission" date="2017-08" db="EMBL/GenBank/DDBJ databases">
        <title>WGS of Clinical strains of the CDC Group NO-1 linked to zoonotic infections in humans.</title>
        <authorList>
            <person name="Bernier A.-M."/>
            <person name="Bernard K."/>
        </authorList>
    </citation>
    <scope>NUCLEOTIDE SEQUENCE [LARGE SCALE GENOMIC DNA]</scope>
    <source>
        <strain evidence="1 2">NML120219</strain>
    </source>
</reference>
<sequence>MPSANAELYCTLYVAGAADPDALAAALGDIAQGHVTQGAAWVQTPLLDMAVHAESRHLPLSDTQDDFSLWRHFVEVNAADEAMSFQAFLAALARVVAALRARGWRTVAACDFEDRLEAAVQAILAGEGEP</sequence>
<comment type="caution">
    <text evidence="1">The sequence shown here is derived from an EMBL/GenBank/DDBJ whole genome shotgun (WGS) entry which is preliminary data.</text>
</comment>
<organism evidence="1 2">
    <name type="scientific">Vandammella animalimorsus</name>
    <dbReference type="NCBI Taxonomy" id="2029117"/>
    <lineage>
        <taxon>Bacteria</taxon>
        <taxon>Pseudomonadati</taxon>
        <taxon>Pseudomonadota</taxon>
        <taxon>Betaproteobacteria</taxon>
        <taxon>Burkholderiales</taxon>
        <taxon>Comamonadaceae</taxon>
        <taxon>Vandammella</taxon>
    </lineage>
</organism>